<evidence type="ECO:0000313" key="2">
    <source>
        <dbReference type="Proteomes" id="UP000607559"/>
    </source>
</evidence>
<reference evidence="1" key="1">
    <citation type="journal article" date="2014" name="Int. J. Syst. Evol. Microbiol.">
        <title>Complete genome sequence of Corynebacterium casei LMG S-19264T (=DSM 44701T), isolated from a smear-ripened cheese.</title>
        <authorList>
            <consortium name="US DOE Joint Genome Institute (JGI-PGF)"/>
            <person name="Walter F."/>
            <person name="Albersmeier A."/>
            <person name="Kalinowski J."/>
            <person name="Ruckert C."/>
        </authorList>
    </citation>
    <scope>NUCLEOTIDE SEQUENCE</scope>
    <source>
        <strain evidence="1">CGMCC 1.15448</strain>
    </source>
</reference>
<dbReference type="Proteomes" id="UP000607559">
    <property type="component" value="Unassembled WGS sequence"/>
</dbReference>
<dbReference type="EMBL" id="BMJC01000001">
    <property type="protein sequence ID" value="GGA87633.1"/>
    <property type="molecule type" value="Genomic_DNA"/>
</dbReference>
<keyword evidence="2" id="KW-1185">Reference proteome</keyword>
<dbReference type="AlphaFoldDB" id="A0A8J2XR53"/>
<gene>
    <name evidence="1" type="ORF">GCM10011511_08520</name>
</gene>
<dbReference type="SUPFAM" id="SSF51206">
    <property type="entry name" value="cAMP-binding domain-like"/>
    <property type="match status" value="1"/>
</dbReference>
<protein>
    <submittedName>
        <fullName evidence="1">cAMP-binding protein</fullName>
    </submittedName>
</protein>
<sequence>MSKPPTSYKAALEYLHGYLSRYTALSKQEFDQFLPYIEIREFEKRTKVIDMGEVERYLNIVAWGLVRKYLPVRNREITIQLASEGHIVHSDLSFHFRTASSCVIETIEPTVFFSVSYENLQEAYDLFPKAERLGRLLMSDLFVKKDNRFFDQLRKDTRERFLDYVLSHPQMLQRVPQKYIASYLNIKPETFSRLKHLMRPGRKGTASRE</sequence>
<comment type="caution">
    <text evidence="1">The sequence shown here is derived from an EMBL/GenBank/DDBJ whole genome shotgun (WGS) entry which is preliminary data.</text>
</comment>
<proteinExistence type="predicted"/>
<reference evidence="1" key="2">
    <citation type="submission" date="2020-09" db="EMBL/GenBank/DDBJ databases">
        <authorList>
            <person name="Sun Q."/>
            <person name="Zhou Y."/>
        </authorList>
    </citation>
    <scope>NUCLEOTIDE SEQUENCE</scope>
    <source>
        <strain evidence="1">CGMCC 1.15448</strain>
    </source>
</reference>
<name>A0A8J2XR53_9BACT</name>
<dbReference type="Gene3D" id="2.60.120.10">
    <property type="entry name" value="Jelly Rolls"/>
    <property type="match status" value="1"/>
</dbReference>
<dbReference type="InterPro" id="IPR018490">
    <property type="entry name" value="cNMP-bd_dom_sf"/>
</dbReference>
<organism evidence="1 2">
    <name type="scientific">Puia dinghuensis</name>
    <dbReference type="NCBI Taxonomy" id="1792502"/>
    <lineage>
        <taxon>Bacteria</taxon>
        <taxon>Pseudomonadati</taxon>
        <taxon>Bacteroidota</taxon>
        <taxon>Chitinophagia</taxon>
        <taxon>Chitinophagales</taxon>
        <taxon>Chitinophagaceae</taxon>
        <taxon>Puia</taxon>
    </lineage>
</organism>
<accession>A0A8J2XR53</accession>
<dbReference type="RefSeq" id="WP_188928883.1">
    <property type="nucleotide sequence ID" value="NZ_BMJC01000001.1"/>
</dbReference>
<dbReference type="InterPro" id="IPR014710">
    <property type="entry name" value="RmlC-like_jellyroll"/>
</dbReference>
<evidence type="ECO:0000313" key="1">
    <source>
        <dbReference type="EMBL" id="GGA87633.1"/>
    </source>
</evidence>